<gene>
    <name evidence="1" type="ORF">G8E00_12515</name>
</gene>
<dbReference type="AlphaFoldDB" id="A0A6G8RXW0"/>
<dbReference type="EMBL" id="CP049801">
    <property type="protein sequence ID" value="QIO06705.1"/>
    <property type="molecule type" value="Genomic_DNA"/>
</dbReference>
<evidence type="ECO:0000313" key="2">
    <source>
        <dbReference type="Proteomes" id="UP000502297"/>
    </source>
</evidence>
<organism evidence="1 2">
    <name type="scientific">Acinetobacter shaoyimingii</name>
    <dbReference type="NCBI Taxonomy" id="2715164"/>
    <lineage>
        <taxon>Bacteria</taxon>
        <taxon>Pseudomonadati</taxon>
        <taxon>Pseudomonadota</taxon>
        <taxon>Gammaproteobacteria</taxon>
        <taxon>Moraxellales</taxon>
        <taxon>Moraxellaceae</taxon>
        <taxon>Acinetobacter</taxon>
    </lineage>
</organism>
<dbReference type="RefSeq" id="WP_166010215.1">
    <property type="nucleotide sequence ID" value="NZ_CP049801.1"/>
</dbReference>
<dbReference type="KEGG" id="asha:G8E00_12515"/>
<protein>
    <submittedName>
        <fullName evidence="1">Uncharacterized protein</fullName>
    </submittedName>
</protein>
<proteinExistence type="predicted"/>
<name>A0A6G8RXW0_9GAMM</name>
<reference evidence="1 2" key="1">
    <citation type="submission" date="2020-03" db="EMBL/GenBank/DDBJ databases">
        <authorList>
            <person name="Zhu W."/>
        </authorList>
    </citation>
    <scope>NUCLEOTIDE SEQUENCE [LARGE SCALE GENOMIC DNA]</scope>
    <source>
        <strain evidence="1 2">323-1</strain>
    </source>
</reference>
<sequence length="55" mass="6392">MMHKLWSKVKHVMTQSDSLRSSSAVNVDEALKMDNAILRLNQAPRICLFRTDYLE</sequence>
<evidence type="ECO:0000313" key="1">
    <source>
        <dbReference type="EMBL" id="QIO06705.1"/>
    </source>
</evidence>
<dbReference type="Proteomes" id="UP000502297">
    <property type="component" value="Chromosome"/>
</dbReference>
<keyword evidence="2" id="KW-1185">Reference proteome</keyword>
<accession>A0A6G8RXW0</accession>